<dbReference type="GO" id="GO:0015280">
    <property type="term" value="F:ligand-gated sodium channel activity"/>
    <property type="evidence" value="ECO:0007669"/>
    <property type="project" value="TreeGrafter"/>
</dbReference>
<dbReference type="EMBL" id="CAJNOM010000028">
    <property type="protein sequence ID" value="CAF0849586.1"/>
    <property type="molecule type" value="Genomic_DNA"/>
</dbReference>
<evidence type="ECO:0000256" key="3">
    <source>
        <dbReference type="ARBA" id="ARBA00022461"/>
    </source>
</evidence>
<dbReference type="PRINTS" id="PR01078">
    <property type="entry name" value="AMINACHANNEL"/>
</dbReference>
<dbReference type="PANTHER" id="PTHR11690">
    <property type="entry name" value="AMILORIDE-SENSITIVE SODIUM CHANNEL-RELATED"/>
    <property type="match status" value="1"/>
</dbReference>
<keyword evidence="8 12" id="KW-0472">Membrane</keyword>
<organism evidence="14 16">
    <name type="scientific">Adineta steineri</name>
    <dbReference type="NCBI Taxonomy" id="433720"/>
    <lineage>
        <taxon>Eukaryota</taxon>
        <taxon>Metazoa</taxon>
        <taxon>Spiralia</taxon>
        <taxon>Gnathifera</taxon>
        <taxon>Rotifera</taxon>
        <taxon>Eurotatoria</taxon>
        <taxon>Bdelloidea</taxon>
        <taxon>Adinetida</taxon>
        <taxon>Adinetidae</taxon>
        <taxon>Adineta</taxon>
    </lineage>
</organism>
<comment type="subcellular location">
    <subcellularLocation>
        <location evidence="1">Membrane</location>
        <topology evidence="1">Multi-pass membrane protein</topology>
    </subcellularLocation>
</comment>
<evidence type="ECO:0000256" key="6">
    <source>
        <dbReference type="ARBA" id="ARBA00023053"/>
    </source>
</evidence>
<dbReference type="Gene3D" id="1.10.287.770">
    <property type="entry name" value="YojJ-like"/>
    <property type="match status" value="1"/>
</dbReference>
<evidence type="ECO:0000313" key="16">
    <source>
        <dbReference type="Proteomes" id="UP000663877"/>
    </source>
</evidence>
<keyword evidence="2 11" id="KW-0813">Transport</keyword>
<keyword evidence="15" id="KW-1185">Reference proteome</keyword>
<keyword evidence="5 12" id="KW-1133">Transmembrane helix</keyword>
<accession>A0A814MDI0</accession>
<feature type="transmembrane region" description="Helical" evidence="12">
    <location>
        <begin position="58"/>
        <end position="83"/>
    </location>
</feature>
<evidence type="ECO:0000256" key="10">
    <source>
        <dbReference type="ARBA" id="ARBA00023303"/>
    </source>
</evidence>
<dbReference type="GO" id="GO:0005886">
    <property type="term" value="C:plasma membrane"/>
    <property type="evidence" value="ECO:0007669"/>
    <property type="project" value="TreeGrafter"/>
</dbReference>
<protein>
    <submittedName>
        <fullName evidence="14">Uncharacterized protein</fullName>
    </submittedName>
</protein>
<evidence type="ECO:0000256" key="8">
    <source>
        <dbReference type="ARBA" id="ARBA00023136"/>
    </source>
</evidence>
<evidence type="ECO:0000256" key="4">
    <source>
        <dbReference type="ARBA" id="ARBA00022692"/>
    </source>
</evidence>
<evidence type="ECO:0000256" key="2">
    <source>
        <dbReference type="ARBA" id="ARBA00022448"/>
    </source>
</evidence>
<dbReference type="PANTHER" id="PTHR11690:SF300">
    <property type="entry name" value="PICKPOCKET PROTEIN 19"/>
    <property type="match status" value="1"/>
</dbReference>
<evidence type="ECO:0000256" key="12">
    <source>
        <dbReference type="SAM" id="Phobius"/>
    </source>
</evidence>
<keyword evidence="10 11" id="KW-0407">Ion channel</keyword>
<keyword evidence="6" id="KW-0915">Sodium</keyword>
<dbReference type="OrthoDB" id="10051479at2759"/>
<evidence type="ECO:0000256" key="7">
    <source>
        <dbReference type="ARBA" id="ARBA00023065"/>
    </source>
</evidence>
<keyword evidence="4 11" id="KW-0812">Transmembrane</keyword>
<dbReference type="AlphaFoldDB" id="A0A814MDI0"/>
<comment type="similarity">
    <text evidence="11">Belongs to the amiloride-sensitive sodium channel (TC 1.A.6) family.</text>
</comment>
<keyword evidence="7 11" id="KW-0406">Ion transport</keyword>
<sequence length="518" mass="58917">MTDHTIRHIATVFPVDAEALKPQSKLSQRRDIIREFSLNTSAHGIPGIARSQSPHNRIFWFVSFIAFTGIMCYFIVTALLAYYSYPTETSINAVDEWPQPFPAVTICNYSPFRYDTLIEPFLNYTNALNLTNTTNTNTFSKQQALYVSDFAQYLLNQNESLKKFYYPLESMLIRCIYNDVNCTAADFVEFISPVYGLCHTFNAEAPHINNGQLHYNNENGFSGSLQLDLYIHSHMYVPHLSDAVSIVTMVHDNQKLPIIEKFGAQLIPGRKHKLGYSKKRTTFLPSPYTTCSDTVTPGMRAMYDQFSGADYDYTIEICFRVALQTYTYEVCGCVDPSQWAARYVLPLDTTTVIHAPLCNVSDRCYYNAADKFQNSKAISYKYGATCGLDCSIIEFILKISSSLAPMQWNIDDIKTFVESSSIPLPLNWSTTWSSEIQTNYVGINVICETTRVENNIQQAALSPVDVISNIGGQTGLWIGISFLSLMEVAEMFYRLIRHQFHRIREKLCQRTVNTDIKI</sequence>
<dbReference type="Proteomes" id="UP000663832">
    <property type="component" value="Unassembled WGS sequence"/>
</dbReference>
<reference evidence="14" key="1">
    <citation type="submission" date="2021-02" db="EMBL/GenBank/DDBJ databases">
        <authorList>
            <person name="Nowell W R."/>
        </authorList>
    </citation>
    <scope>NUCLEOTIDE SEQUENCE</scope>
</reference>
<comment type="caution">
    <text evidence="14">The sequence shown here is derived from an EMBL/GenBank/DDBJ whole genome shotgun (WGS) entry which is preliminary data.</text>
</comment>
<evidence type="ECO:0000313" key="14">
    <source>
        <dbReference type="EMBL" id="CAF1078180.1"/>
    </source>
</evidence>
<keyword evidence="3 11" id="KW-0894">Sodium channel</keyword>
<evidence type="ECO:0000313" key="13">
    <source>
        <dbReference type="EMBL" id="CAF0849586.1"/>
    </source>
</evidence>
<evidence type="ECO:0000256" key="5">
    <source>
        <dbReference type="ARBA" id="ARBA00022989"/>
    </source>
</evidence>
<keyword evidence="9 11" id="KW-0739">Sodium transport</keyword>
<evidence type="ECO:0000256" key="9">
    <source>
        <dbReference type="ARBA" id="ARBA00023201"/>
    </source>
</evidence>
<dbReference type="InterPro" id="IPR001873">
    <property type="entry name" value="ENaC"/>
</dbReference>
<proteinExistence type="inferred from homology"/>
<dbReference type="EMBL" id="CAJNOI010000112">
    <property type="protein sequence ID" value="CAF1078180.1"/>
    <property type="molecule type" value="Genomic_DNA"/>
</dbReference>
<dbReference type="Proteomes" id="UP000663877">
    <property type="component" value="Unassembled WGS sequence"/>
</dbReference>
<evidence type="ECO:0000256" key="1">
    <source>
        <dbReference type="ARBA" id="ARBA00004141"/>
    </source>
</evidence>
<dbReference type="Gene3D" id="2.60.470.10">
    <property type="entry name" value="Acid-sensing ion channels like domains"/>
    <property type="match status" value="1"/>
</dbReference>
<gene>
    <name evidence="14" type="ORF">BJG266_LOCUS20104</name>
    <name evidence="13" type="ORF">QVE165_LOCUS6763</name>
</gene>
<name>A0A814MDI0_9BILA</name>
<dbReference type="Pfam" id="PF00858">
    <property type="entry name" value="ASC"/>
    <property type="match status" value="1"/>
</dbReference>
<evidence type="ECO:0000256" key="11">
    <source>
        <dbReference type="RuleBase" id="RU000679"/>
    </source>
</evidence>
<evidence type="ECO:0000313" key="15">
    <source>
        <dbReference type="Proteomes" id="UP000663832"/>
    </source>
</evidence>